<dbReference type="Proteomes" id="UP000299102">
    <property type="component" value="Unassembled WGS sequence"/>
</dbReference>
<comment type="caution">
    <text evidence="1">The sequence shown here is derived from an EMBL/GenBank/DDBJ whole genome shotgun (WGS) entry which is preliminary data.</text>
</comment>
<evidence type="ECO:0000313" key="2">
    <source>
        <dbReference type="Proteomes" id="UP000299102"/>
    </source>
</evidence>
<proteinExistence type="predicted"/>
<sequence length="95" mass="10917">MRRIYGAEPWVGFRTRFIFCEKKYCITSSFHKKVRECKAFEVDATATEGNHELGPTASAVRPLQRLVHVGPQRPADGQPVHYVSEECLLFKFTPF</sequence>
<keyword evidence="2" id="KW-1185">Reference proteome</keyword>
<dbReference type="AlphaFoldDB" id="A0A4C1URV5"/>
<protein>
    <submittedName>
        <fullName evidence="1">Uncharacterized protein</fullName>
    </submittedName>
</protein>
<reference evidence="1 2" key="1">
    <citation type="journal article" date="2019" name="Commun. Biol.">
        <title>The bagworm genome reveals a unique fibroin gene that provides high tensile strength.</title>
        <authorList>
            <person name="Kono N."/>
            <person name="Nakamura H."/>
            <person name="Ohtoshi R."/>
            <person name="Tomita M."/>
            <person name="Numata K."/>
            <person name="Arakawa K."/>
        </authorList>
    </citation>
    <scope>NUCLEOTIDE SEQUENCE [LARGE SCALE GENOMIC DNA]</scope>
</reference>
<dbReference type="EMBL" id="BGZK01000217">
    <property type="protein sequence ID" value="GBP29188.1"/>
    <property type="molecule type" value="Genomic_DNA"/>
</dbReference>
<accession>A0A4C1URV5</accession>
<gene>
    <name evidence="1" type="ORF">EVAR_20549_1</name>
</gene>
<organism evidence="1 2">
    <name type="scientific">Eumeta variegata</name>
    <name type="common">Bagworm moth</name>
    <name type="synonym">Eumeta japonica</name>
    <dbReference type="NCBI Taxonomy" id="151549"/>
    <lineage>
        <taxon>Eukaryota</taxon>
        <taxon>Metazoa</taxon>
        <taxon>Ecdysozoa</taxon>
        <taxon>Arthropoda</taxon>
        <taxon>Hexapoda</taxon>
        <taxon>Insecta</taxon>
        <taxon>Pterygota</taxon>
        <taxon>Neoptera</taxon>
        <taxon>Endopterygota</taxon>
        <taxon>Lepidoptera</taxon>
        <taxon>Glossata</taxon>
        <taxon>Ditrysia</taxon>
        <taxon>Tineoidea</taxon>
        <taxon>Psychidae</taxon>
        <taxon>Oiketicinae</taxon>
        <taxon>Eumeta</taxon>
    </lineage>
</organism>
<name>A0A4C1URV5_EUMVA</name>
<evidence type="ECO:0000313" key="1">
    <source>
        <dbReference type="EMBL" id="GBP29188.1"/>
    </source>
</evidence>